<accession>A0A9W7JA38</accession>
<dbReference type="EMBL" id="BSYR01000049">
    <property type="protein sequence ID" value="GMJ08009.1"/>
    <property type="molecule type" value="Genomic_DNA"/>
</dbReference>
<dbReference type="AlphaFoldDB" id="A0A9W7JA38"/>
<protein>
    <submittedName>
        <fullName evidence="2">Uncharacterized protein</fullName>
    </submittedName>
</protein>
<feature type="compositionally biased region" description="Polar residues" evidence="1">
    <location>
        <begin position="50"/>
        <end position="66"/>
    </location>
</feature>
<name>A0A9W7JA38_HIBTR</name>
<organism evidence="2 3">
    <name type="scientific">Hibiscus trionum</name>
    <name type="common">Flower of an hour</name>
    <dbReference type="NCBI Taxonomy" id="183268"/>
    <lineage>
        <taxon>Eukaryota</taxon>
        <taxon>Viridiplantae</taxon>
        <taxon>Streptophyta</taxon>
        <taxon>Embryophyta</taxon>
        <taxon>Tracheophyta</taxon>
        <taxon>Spermatophyta</taxon>
        <taxon>Magnoliopsida</taxon>
        <taxon>eudicotyledons</taxon>
        <taxon>Gunneridae</taxon>
        <taxon>Pentapetalae</taxon>
        <taxon>rosids</taxon>
        <taxon>malvids</taxon>
        <taxon>Malvales</taxon>
        <taxon>Malvaceae</taxon>
        <taxon>Malvoideae</taxon>
        <taxon>Hibiscus</taxon>
    </lineage>
</organism>
<feature type="region of interest" description="Disordered" evidence="1">
    <location>
        <begin position="50"/>
        <end position="87"/>
    </location>
</feature>
<evidence type="ECO:0000313" key="2">
    <source>
        <dbReference type="EMBL" id="GMJ08009.1"/>
    </source>
</evidence>
<evidence type="ECO:0000256" key="1">
    <source>
        <dbReference type="SAM" id="MobiDB-lite"/>
    </source>
</evidence>
<evidence type="ECO:0000313" key="3">
    <source>
        <dbReference type="Proteomes" id="UP001165190"/>
    </source>
</evidence>
<comment type="caution">
    <text evidence="2">The sequence shown here is derived from an EMBL/GenBank/DDBJ whole genome shotgun (WGS) entry which is preliminary data.</text>
</comment>
<reference evidence="2" key="1">
    <citation type="submission" date="2023-05" db="EMBL/GenBank/DDBJ databases">
        <title>Genome and transcriptome analyses reveal genes involved in the formation of fine ridges on petal epidermal cells in Hibiscus trionum.</title>
        <authorList>
            <person name="Koshimizu S."/>
            <person name="Masuda S."/>
            <person name="Ishii T."/>
            <person name="Shirasu K."/>
            <person name="Hoshino A."/>
            <person name="Arita M."/>
        </authorList>
    </citation>
    <scope>NUCLEOTIDE SEQUENCE</scope>
    <source>
        <strain evidence="2">Hamamatsu line</strain>
    </source>
</reference>
<proteinExistence type="predicted"/>
<keyword evidence="3" id="KW-1185">Reference proteome</keyword>
<gene>
    <name evidence="2" type="ORF">HRI_004470100</name>
</gene>
<sequence length="123" mass="13427">MVNNSEAIRILQDASVRHDQSLEVLQSTTTENAKALQDVLRQLTSISEQLGQSSHATVAHETTSGMKASRGKEKLQADGEEGFPFPPKPAFVELPLFTGKDPEEWIASAQDFLTSMGQKTTIV</sequence>
<dbReference type="Proteomes" id="UP001165190">
    <property type="component" value="Unassembled WGS sequence"/>
</dbReference>